<dbReference type="OrthoDB" id="9767863at2"/>
<dbReference type="PANTHER" id="PTHR42924">
    <property type="entry name" value="EXONUCLEASE"/>
    <property type="match status" value="1"/>
</dbReference>
<dbReference type="InterPro" id="IPR016195">
    <property type="entry name" value="Pol/histidinol_Pase-like"/>
</dbReference>
<dbReference type="GO" id="GO:0035312">
    <property type="term" value="F:5'-3' DNA exonuclease activity"/>
    <property type="evidence" value="ECO:0007669"/>
    <property type="project" value="TreeGrafter"/>
</dbReference>
<dbReference type="InterPro" id="IPR052018">
    <property type="entry name" value="PHP_domain"/>
</dbReference>
<dbReference type="Proteomes" id="UP000176037">
    <property type="component" value="Unassembled WGS sequence"/>
</dbReference>
<dbReference type="Gene3D" id="3.20.20.140">
    <property type="entry name" value="Metal-dependent hydrolases"/>
    <property type="match status" value="1"/>
</dbReference>
<sequence>MKKFGLALFRRLLKLLIVPLIFVLLFVEFSPVVVAVDTLSPNEITLARQKVSSIFHSLAADDTAFETSLSNQELSAISGLISGFTPRLKARLAVNRFGMIMAGSVKLPLSEHAYLNIVCMVEPGYSGAEFGDCEVGRIPVPSFVSLFIIKQVTRIVFSDEVAETTHQILTTITLSEDHISFRATKPDDFYAQVKESVDSASDIVSATKGLVSNDVLREKVQEYLYKLDKAEFNSNELAERVGFVMTLASVDTISDDGQPALYNQAALWALSVKYGNPGFADFLNIEKSNVKQEILRIKGREDLSLHFLYSATLEQVSLESLGLGIGEFKEFLDSGSGGSGFSFADMAADIAGLEFAKYITGTAENAVRAQTLLSGKANERLFFPAINDLLEGLSYDKLVEVIGEKGSKEYNKAIARVEDRVRKVPLYNKNGLNILPIEYRNPIGNNGKWYVVDTHMHTTYSDGHNSIDELARQASNYGCDAIAITDHGDHSLKSLFSEAYYADVDAARKGYPGLTIMEGMEWNIPPYGGREHVTVLLPESENIRSKFQYFRNRFDHHHRLTKDMVSARPALSWLEAQRTVEGTLPVVFYNHPSRKDEYSYENFDDFISWESPVFLGFSGAPGHQGIRTDRNGAYNTIFKTIDGLDPVAAIPGGTWDQLLATGRRVLAARAGSDFHDFGNDYWPCQFSTTHIYSKSNKTNDILNALHSGNMWAQHGKFIRELDFKISSDGDLTATIGEVLPVSTRQITITISIDLAASDWQGDQPYLDTLQLIEVSSNGYNIRDISTTNQEGLKTILININLSEGYHYFRLQGKSKTKGTRRYQFWTNPIGVVL</sequence>
<dbReference type="AlphaFoldDB" id="A0A1E8FDQ7"/>
<dbReference type="InterPro" id="IPR003141">
    <property type="entry name" value="Pol/His_phosphatase_N"/>
</dbReference>
<protein>
    <recommendedName>
        <fullName evidence="1">Polymerase/histidinol phosphatase N-terminal domain-containing protein</fullName>
    </recommendedName>
</protein>
<accession>A0A1E8FDQ7</accession>
<dbReference type="NCBIfam" id="NF038032">
    <property type="entry name" value="CehA_McbA_metalo"/>
    <property type="match status" value="1"/>
</dbReference>
<dbReference type="EMBL" id="MJIC01000014">
    <property type="protein sequence ID" value="OFI34064.1"/>
    <property type="molecule type" value="Genomic_DNA"/>
</dbReference>
<evidence type="ECO:0000313" key="2">
    <source>
        <dbReference type="EMBL" id="OFI34064.1"/>
    </source>
</evidence>
<dbReference type="GO" id="GO:0004534">
    <property type="term" value="F:5'-3' RNA exonuclease activity"/>
    <property type="evidence" value="ECO:0007669"/>
    <property type="project" value="TreeGrafter"/>
</dbReference>
<keyword evidence="3" id="KW-1185">Reference proteome</keyword>
<dbReference type="STRING" id="1856405.BFC17_21175"/>
<evidence type="ECO:0000259" key="1">
    <source>
        <dbReference type="SMART" id="SM00481"/>
    </source>
</evidence>
<proteinExistence type="predicted"/>
<name>A0A1E8FDQ7_9ALTE</name>
<feature type="domain" description="Polymerase/histidinol phosphatase N-terminal" evidence="1">
    <location>
        <begin position="452"/>
        <end position="526"/>
    </location>
</feature>
<dbReference type="SMART" id="SM00481">
    <property type="entry name" value="POLIIIAc"/>
    <property type="match status" value="1"/>
</dbReference>
<organism evidence="2 3">
    <name type="scientific">Alteromonas lipolytica</name>
    <dbReference type="NCBI Taxonomy" id="1856405"/>
    <lineage>
        <taxon>Bacteria</taxon>
        <taxon>Pseudomonadati</taxon>
        <taxon>Pseudomonadota</taxon>
        <taxon>Gammaproteobacteria</taxon>
        <taxon>Alteromonadales</taxon>
        <taxon>Alteromonadaceae</taxon>
        <taxon>Alteromonas/Salinimonas group</taxon>
        <taxon>Alteromonas</taxon>
    </lineage>
</organism>
<reference evidence="2 3" key="1">
    <citation type="submission" date="2016-09" db="EMBL/GenBank/DDBJ databases">
        <title>Alteromonas lipolytica, a new species isolated from sea water.</title>
        <authorList>
            <person name="Wu Y.-H."/>
            <person name="Cheng H."/>
            <person name="Xu X.-W."/>
        </authorList>
    </citation>
    <scope>NUCLEOTIDE SEQUENCE [LARGE SCALE GENOMIC DNA]</scope>
    <source>
        <strain evidence="2 3">JW12</strain>
    </source>
</reference>
<gene>
    <name evidence="2" type="ORF">BFC17_21175</name>
</gene>
<dbReference type="InterPro" id="IPR004013">
    <property type="entry name" value="PHP_dom"/>
</dbReference>
<evidence type="ECO:0000313" key="3">
    <source>
        <dbReference type="Proteomes" id="UP000176037"/>
    </source>
</evidence>
<comment type="caution">
    <text evidence="2">The sequence shown here is derived from an EMBL/GenBank/DDBJ whole genome shotgun (WGS) entry which is preliminary data.</text>
</comment>
<dbReference type="SUPFAM" id="SSF89550">
    <property type="entry name" value="PHP domain-like"/>
    <property type="match status" value="1"/>
</dbReference>
<dbReference type="RefSeq" id="WP_070176992.1">
    <property type="nucleotide sequence ID" value="NZ_BMJR01000003.1"/>
</dbReference>
<dbReference type="PANTHER" id="PTHR42924:SF11">
    <property type="entry name" value="POLYMERASE_HISTIDINOL PHOSPHATASE N-TERMINAL DOMAIN-CONTAINING PROTEIN"/>
    <property type="match status" value="1"/>
</dbReference>
<dbReference type="Pfam" id="PF02811">
    <property type="entry name" value="PHP"/>
    <property type="match status" value="1"/>
</dbReference>